<evidence type="ECO:0000256" key="1">
    <source>
        <dbReference type="SAM" id="Phobius"/>
    </source>
</evidence>
<comment type="caution">
    <text evidence="2">The sequence shown here is derived from an EMBL/GenBank/DDBJ whole genome shotgun (WGS) entry which is preliminary data.</text>
</comment>
<organism evidence="2 3">
    <name type="scientific">Pyrocoelia pectoralis</name>
    <dbReference type="NCBI Taxonomy" id="417401"/>
    <lineage>
        <taxon>Eukaryota</taxon>
        <taxon>Metazoa</taxon>
        <taxon>Ecdysozoa</taxon>
        <taxon>Arthropoda</taxon>
        <taxon>Hexapoda</taxon>
        <taxon>Insecta</taxon>
        <taxon>Pterygota</taxon>
        <taxon>Neoptera</taxon>
        <taxon>Endopterygota</taxon>
        <taxon>Coleoptera</taxon>
        <taxon>Polyphaga</taxon>
        <taxon>Elateriformia</taxon>
        <taxon>Elateroidea</taxon>
        <taxon>Lampyridae</taxon>
        <taxon>Lampyrinae</taxon>
        <taxon>Pyrocoelia</taxon>
    </lineage>
</organism>
<sequence length="102" mass="11572">MNCTQRAIIIYSILMFIPILSIEMRCVSNQRELNKYNYIDNDNIENTVRSPKGDGTLRMFYVKFANAEEVTTENNLLINNMKFVPYISSAAIRTLSGGGLGK</sequence>
<name>A0AAN7ZDI5_9COLE</name>
<dbReference type="Proteomes" id="UP001329430">
    <property type="component" value="Chromosome 6"/>
</dbReference>
<evidence type="ECO:0000313" key="2">
    <source>
        <dbReference type="EMBL" id="KAK5642095.1"/>
    </source>
</evidence>
<accession>A0AAN7ZDI5</accession>
<protein>
    <submittedName>
        <fullName evidence="2">Uncharacterized protein</fullName>
    </submittedName>
</protein>
<dbReference type="EMBL" id="JAVRBK010000006">
    <property type="protein sequence ID" value="KAK5642095.1"/>
    <property type="molecule type" value="Genomic_DNA"/>
</dbReference>
<keyword evidence="1" id="KW-1133">Transmembrane helix</keyword>
<evidence type="ECO:0000313" key="3">
    <source>
        <dbReference type="Proteomes" id="UP001329430"/>
    </source>
</evidence>
<keyword evidence="1" id="KW-0812">Transmembrane</keyword>
<feature type="transmembrane region" description="Helical" evidence="1">
    <location>
        <begin position="6"/>
        <end position="27"/>
    </location>
</feature>
<gene>
    <name evidence="2" type="ORF">RI129_008262</name>
</gene>
<keyword evidence="3" id="KW-1185">Reference proteome</keyword>
<proteinExistence type="predicted"/>
<dbReference type="AlphaFoldDB" id="A0AAN7ZDI5"/>
<keyword evidence="1" id="KW-0472">Membrane</keyword>
<reference evidence="2 3" key="1">
    <citation type="journal article" date="2024" name="Insects">
        <title>An Improved Chromosome-Level Genome Assembly of the Firefly Pyrocoelia pectoralis.</title>
        <authorList>
            <person name="Fu X."/>
            <person name="Meyer-Rochow V.B."/>
            <person name="Ballantyne L."/>
            <person name="Zhu X."/>
        </authorList>
    </citation>
    <scope>NUCLEOTIDE SEQUENCE [LARGE SCALE GENOMIC DNA]</scope>
    <source>
        <strain evidence="2">XCY_ONT2</strain>
    </source>
</reference>